<evidence type="ECO:0000256" key="11">
    <source>
        <dbReference type="ARBA" id="ARBA00023170"/>
    </source>
</evidence>
<evidence type="ECO:0000256" key="13">
    <source>
        <dbReference type="ARBA" id="ARBA00023224"/>
    </source>
</evidence>
<evidence type="ECO:0000256" key="2">
    <source>
        <dbReference type="ARBA" id="ARBA00007242"/>
    </source>
</evidence>
<keyword evidence="5 20" id="KW-0732">Signal</keyword>
<feature type="coiled-coil region" evidence="17">
    <location>
        <begin position="659"/>
        <end position="686"/>
    </location>
</feature>
<feature type="signal peptide" evidence="20">
    <location>
        <begin position="1"/>
        <end position="19"/>
    </location>
</feature>
<evidence type="ECO:0000256" key="14">
    <source>
        <dbReference type="ARBA" id="ARBA00023257"/>
    </source>
</evidence>
<feature type="region of interest" description="Disordered" evidence="18">
    <location>
        <begin position="757"/>
        <end position="789"/>
    </location>
</feature>
<evidence type="ECO:0000256" key="15">
    <source>
        <dbReference type="ARBA" id="ARBA00023273"/>
    </source>
</evidence>
<dbReference type="Gene3D" id="3.30.450.20">
    <property type="entry name" value="PAS domain"/>
    <property type="match status" value="1"/>
</dbReference>
<dbReference type="PROSITE" id="PS50259">
    <property type="entry name" value="G_PROTEIN_RECEP_F3_4"/>
    <property type="match status" value="1"/>
</dbReference>
<dbReference type="Proteomes" id="UP000275408">
    <property type="component" value="Unassembled WGS sequence"/>
</dbReference>
<keyword evidence="4 19" id="KW-0812">Transmembrane</keyword>
<evidence type="ECO:0000256" key="12">
    <source>
        <dbReference type="ARBA" id="ARBA00023180"/>
    </source>
</evidence>
<evidence type="ECO:0000256" key="19">
    <source>
        <dbReference type="SAM" id="Phobius"/>
    </source>
</evidence>
<dbReference type="GO" id="GO:0004930">
    <property type="term" value="F:G protein-coupled receptor activity"/>
    <property type="evidence" value="ECO:0007669"/>
    <property type="project" value="UniProtKB-KW"/>
</dbReference>
<keyword evidence="17" id="KW-0175">Coiled coil</keyword>
<proteinExistence type="inferred from homology"/>
<dbReference type="PANTHER" id="PTHR32546">
    <property type="entry name" value="G-PROTEIN COUPLED RECEPTOR 158-RELATED"/>
    <property type="match status" value="1"/>
</dbReference>
<feature type="compositionally biased region" description="Low complexity" evidence="18">
    <location>
        <begin position="766"/>
        <end position="777"/>
    </location>
</feature>
<feature type="transmembrane region" description="Helical" evidence="19">
    <location>
        <begin position="598"/>
        <end position="617"/>
    </location>
</feature>
<evidence type="ECO:0000256" key="10">
    <source>
        <dbReference type="ARBA" id="ARBA00023157"/>
    </source>
</evidence>
<evidence type="ECO:0000256" key="6">
    <source>
        <dbReference type="ARBA" id="ARBA00022989"/>
    </source>
</evidence>
<evidence type="ECO:0000256" key="8">
    <source>
        <dbReference type="ARBA" id="ARBA00023040"/>
    </source>
</evidence>
<evidence type="ECO:0000256" key="18">
    <source>
        <dbReference type="SAM" id="MobiDB-lite"/>
    </source>
</evidence>
<feature type="chain" id="PRO_5018187080" description="G-protein coupled receptors family 3 profile domain-containing protein" evidence="20">
    <location>
        <begin position="20"/>
        <end position="789"/>
    </location>
</feature>
<evidence type="ECO:0000256" key="3">
    <source>
        <dbReference type="ARBA" id="ARBA00022475"/>
    </source>
</evidence>
<comment type="similarity">
    <text evidence="2">Belongs to the G-protein coupled receptor 3 family.</text>
</comment>
<accession>A0A3M6U809</accession>
<name>A0A3M6U809_POCDA</name>
<dbReference type="GO" id="GO:0045211">
    <property type="term" value="C:postsynaptic membrane"/>
    <property type="evidence" value="ECO:0007669"/>
    <property type="project" value="UniProtKB-SubCell"/>
</dbReference>
<keyword evidence="14" id="KW-0628">Postsynaptic cell membrane</keyword>
<evidence type="ECO:0000256" key="16">
    <source>
        <dbReference type="ARBA" id="ARBA00034104"/>
    </source>
</evidence>
<dbReference type="GO" id="GO:0043005">
    <property type="term" value="C:neuron projection"/>
    <property type="evidence" value="ECO:0007669"/>
    <property type="project" value="UniProtKB-SubCell"/>
</dbReference>
<keyword evidence="10" id="KW-1015">Disulfide bond</keyword>
<comment type="caution">
    <text evidence="22">The sequence shown here is derived from an EMBL/GenBank/DDBJ whole genome shotgun (WGS) entry which is preliminary data.</text>
</comment>
<feature type="transmembrane region" description="Helical" evidence="19">
    <location>
        <begin position="408"/>
        <end position="430"/>
    </location>
</feature>
<feature type="transmembrane region" description="Helical" evidence="19">
    <location>
        <begin position="513"/>
        <end position="534"/>
    </location>
</feature>
<dbReference type="PANTHER" id="PTHR32546:SF29">
    <property type="entry name" value="G-PROTEIN COUPLED RECEPTORS FAMILY 3 PROFILE DOMAIN-CONTAINING PROTEIN"/>
    <property type="match status" value="1"/>
</dbReference>
<dbReference type="InterPro" id="IPR054714">
    <property type="entry name" value="GPR158_179_extracellular"/>
</dbReference>
<keyword evidence="8" id="KW-0297">G-protein coupled receptor</keyword>
<keyword evidence="15" id="KW-0966">Cell projection</keyword>
<dbReference type="CDD" id="cd12913">
    <property type="entry name" value="PDC1_MCP_like"/>
    <property type="match status" value="1"/>
</dbReference>
<keyword evidence="7" id="KW-0770">Synapse</keyword>
<keyword evidence="12" id="KW-0325">Glycoprotein</keyword>
<comment type="subcellular location">
    <subcellularLocation>
        <location evidence="1">Cell projection</location>
        <location evidence="1">Neuron projection</location>
    </subcellularLocation>
    <subcellularLocation>
        <location evidence="16">Postsynaptic cell membrane</location>
        <topology evidence="16">Multi-pass membrane protein</topology>
    </subcellularLocation>
</comment>
<dbReference type="EMBL" id="RCHS01002051">
    <property type="protein sequence ID" value="RMX49805.1"/>
    <property type="molecule type" value="Genomic_DNA"/>
</dbReference>
<keyword evidence="9 19" id="KW-0472">Membrane</keyword>
<evidence type="ECO:0000313" key="22">
    <source>
        <dbReference type="EMBL" id="RMX49805.1"/>
    </source>
</evidence>
<evidence type="ECO:0000256" key="4">
    <source>
        <dbReference type="ARBA" id="ARBA00022692"/>
    </source>
</evidence>
<evidence type="ECO:0000256" key="9">
    <source>
        <dbReference type="ARBA" id="ARBA00023136"/>
    </source>
</evidence>
<evidence type="ECO:0000256" key="20">
    <source>
        <dbReference type="SAM" id="SignalP"/>
    </source>
</evidence>
<dbReference type="OrthoDB" id="2129233at2759"/>
<feature type="domain" description="G-protein coupled receptors family 3 profile" evidence="21">
    <location>
        <begin position="429"/>
        <end position="617"/>
    </location>
</feature>
<keyword evidence="23" id="KW-1185">Reference proteome</keyword>
<evidence type="ECO:0000313" key="23">
    <source>
        <dbReference type="Proteomes" id="UP000275408"/>
    </source>
</evidence>
<keyword evidence="3" id="KW-1003">Cell membrane</keyword>
<protein>
    <recommendedName>
        <fullName evidence="21">G-protein coupled receptors family 3 profile domain-containing protein</fullName>
    </recommendedName>
</protein>
<organism evidence="22 23">
    <name type="scientific">Pocillopora damicornis</name>
    <name type="common">Cauliflower coral</name>
    <name type="synonym">Millepora damicornis</name>
    <dbReference type="NCBI Taxonomy" id="46731"/>
    <lineage>
        <taxon>Eukaryota</taxon>
        <taxon>Metazoa</taxon>
        <taxon>Cnidaria</taxon>
        <taxon>Anthozoa</taxon>
        <taxon>Hexacorallia</taxon>
        <taxon>Scleractinia</taxon>
        <taxon>Astrocoeniina</taxon>
        <taxon>Pocilloporidae</taxon>
        <taxon>Pocillopora</taxon>
    </lineage>
</organism>
<dbReference type="Pfam" id="PF22572">
    <property type="entry name" value="GPR158_179_EC"/>
    <property type="match status" value="1"/>
</dbReference>
<evidence type="ECO:0000259" key="21">
    <source>
        <dbReference type="PROSITE" id="PS50259"/>
    </source>
</evidence>
<keyword evidence="6 19" id="KW-1133">Transmembrane helix</keyword>
<evidence type="ECO:0000256" key="7">
    <source>
        <dbReference type="ARBA" id="ARBA00023018"/>
    </source>
</evidence>
<gene>
    <name evidence="22" type="ORF">pdam_00009130</name>
</gene>
<dbReference type="Pfam" id="PF00003">
    <property type="entry name" value="7tm_3"/>
    <property type="match status" value="1"/>
</dbReference>
<reference evidence="22 23" key="1">
    <citation type="journal article" date="2018" name="Sci. Rep.">
        <title>Comparative analysis of the Pocillopora damicornis genome highlights role of immune system in coral evolution.</title>
        <authorList>
            <person name="Cunning R."/>
            <person name="Bay R.A."/>
            <person name="Gillette P."/>
            <person name="Baker A.C."/>
            <person name="Traylor-Knowles N."/>
        </authorList>
    </citation>
    <scope>NUCLEOTIDE SEQUENCE [LARGE SCALE GENOMIC DNA]</scope>
    <source>
        <strain evidence="22">RSMAS</strain>
        <tissue evidence="22">Whole animal</tissue>
    </source>
</reference>
<dbReference type="InterPro" id="IPR017978">
    <property type="entry name" value="GPCR_3_C"/>
</dbReference>
<sequence length="789" mass="90557">MISFRVALLIMIALYQIASNDFWSQSRCCANAEQPTTTAEVEAKRKIKSLVEIALRRVADVERQLQERNGTCDKVDLLNITFDERRWRPEALLTVQVANLMTSLWRSRARDGDPIGTNDALLYHYVRSIVLFSPSVFGSVICFDNYLYKNYTRFCPYAFRDPEFKKSVHVIDIVSASQGYDYTTDENAIWWHKPKKKALTFRPESITSYYEVRYNLTHTDKLKKRVFPHVTFEDGAWTRPYFDCFGGKVWMVTYLAPFYNETDDFLGVVSIDVVLSDIDINQCDEQESSESDDGVEKGLGYASDNLMEFMGTHLCKKSTECQAIHNQGFKRGSYICTCKRGFYFPDSQASVKAFNGTLIELQHDRYLRGDPNSYEEDFECIRCSVGCDECVDDKPCVYSSNSYIRLPLFFLNALVMCVAVAFAVCVGIHWNDRIFKASSTRFMEIILLGATLMYSKLIVSYFKPSSLRCIARPWLRHIGFVLVYGSLALKTWRVALIFRVRSAQKLTLSDGVLLRRLGLLVLLYSAYLTVWTAMAPPDIEEARTSDDLKFTRCIRNAPAAYNESKYISWAIYNAMFVTSFLMVVRITTKRRTNPDMMYALDFVLIHMDCSTVLFLMFTHKFLLLRQMQRSVNNAVPSNSNNMLVPDDEIVVERIPYNQEDLLMKENQVLKDEMRRLSEKVAVLQSRLMTDDNHPVDNITSRRRQSAFTTLVTETGSDLKAKRLSLQLPLSQLPNCERGEEKSSKNLMPDVNKIQEASFPLKLNRPSSSTSSLRSVSVHSKEVSQRNSSL</sequence>
<evidence type="ECO:0000256" key="5">
    <source>
        <dbReference type="ARBA" id="ARBA00022729"/>
    </source>
</evidence>
<feature type="transmembrane region" description="Helical" evidence="19">
    <location>
        <begin position="474"/>
        <end position="492"/>
    </location>
</feature>
<keyword evidence="11" id="KW-0675">Receptor</keyword>
<evidence type="ECO:0000256" key="17">
    <source>
        <dbReference type="SAM" id="Coils"/>
    </source>
</evidence>
<dbReference type="AlphaFoldDB" id="A0A3M6U809"/>
<feature type="transmembrane region" description="Helical" evidence="19">
    <location>
        <begin position="442"/>
        <end position="462"/>
    </location>
</feature>
<feature type="transmembrane region" description="Helical" evidence="19">
    <location>
        <begin position="566"/>
        <end position="586"/>
    </location>
</feature>
<keyword evidence="13" id="KW-0807">Transducer</keyword>
<dbReference type="InterPro" id="IPR043458">
    <property type="entry name" value="GPR158/179"/>
</dbReference>
<evidence type="ECO:0000256" key="1">
    <source>
        <dbReference type="ARBA" id="ARBA00004487"/>
    </source>
</evidence>